<dbReference type="PANTHER" id="PTHR22744:SF14">
    <property type="entry name" value="BTB DOMAIN-CONTAINING PROTEIN-RELATED"/>
    <property type="match status" value="1"/>
</dbReference>
<dbReference type="Proteomes" id="UP001432322">
    <property type="component" value="Unassembled WGS sequence"/>
</dbReference>
<evidence type="ECO:0000259" key="1">
    <source>
        <dbReference type="PROSITE" id="PS50097"/>
    </source>
</evidence>
<sequence>LISSTALLHISTDDSFNYELALSNDRKSLEIKQFLIGNDSDLEVSLSRKEEVIASLTIPAKIVDGKHVIRIDSFYSVVFEAEAETWHADVEVFEDISTTKEKFFMQLKLRARDALIPEREIIYSEILKIGSTELPVSKELLAIQSEFFTTFFYSPFLDKDKEVKEIKDVAETKFVEFLQSLHRRKFGFTSVKNALDALGFADRFIVPDVSAKVLPYLTDKSLSEEMFEYALISADRVHKNEEILAWIISQFPSKSKVLEVLHAILPHISATTAQICLEPGMNELEE</sequence>
<gene>
    <name evidence="2" type="ORF">PFISCL1PPCAC_25992</name>
</gene>
<keyword evidence="3" id="KW-1185">Reference proteome</keyword>
<dbReference type="AlphaFoldDB" id="A0AAV5WVS8"/>
<reference evidence="2" key="1">
    <citation type="submission" date="2023-10" db="EMBL/GenBank/DDBJ databases">
        <title>Genome assembly of Pristionchus species.</title>
        <authorList>
            <person name="Yoshida K."/>
            <person name="Sommer R.J."/>
        </authorList>
    </citation>
    <scope>NUCLEOTIDE SEQUENCE</scope>
    <source>
        <strain evidence="2">RS5133</strain>
    </source>
</reference>
<feature type="non-terminal residue" evidence="2">
    <location>
        <position position="1"/>
    </location>
</feature>
<comment type="caution">
    <text evidence="2">The sequence shown here is derived from an EMBL/GenBank/DDBJ whole genome shotgun (WGS) entry which is preliminary data.</text>
</comment>
<dbReference type="Gene3D" id="3.30.710.10">
    <property type="entry name" value="Potassium Channel Kv1.1, Chain A"/>
    <property type="match status" value="1"/>
</dbReference>
<dbReference type="PROSITE" id="PS50097">
    <property type="entry name" value="BTB"/>
    <property type="match status" value="1"/>
</dbReference>
<evidence type="ECO:0000313" key="2">
    <source>
        <dbReference type="EMBL" id="GMT34695.1"/>
    </source>
</evidence>
<organism evidence="2 3">
    <name type="scientific">Pristionchus fissidentatus</name>
    <dbReference type="NCBI Taxonomy" id="1538716"/>
    <lineage>
        <taxon>Eukaryota</taxon>
        <taxon>Metazoa</taxon>
        <taxon>Ecdysozoa</taxon>
        <taxon>Nematoda</taxon>
        <taxon>Chromadorea</taxon>
        <taxon>Rhabditida</taxon>
        <taxon>Rhabditina</taxon>
        <taxon>Diplogasteromorpha</taxon>
        <taxon>Diplogasteroidea</taxon>
        <taxon>Neodiplogasteridae</taxon>
        <taxon>Pristionchus</taxon>
    </lineage>
</organism>
<dbReference type="PANTHER" id="PTHR22744">
    <property type="entry name" value="HELIX LOOP HELIX PROTEIN 21-RELATED"/>
    <property type="match status" value="1"/>
</dbReference>
<proteinExistence type="predicted"/>
<dbReference type="SUPFAM" id="SSF54695">
    <property type="entry name" value="POZ domain"/>
    <property type="match status" value="1"/>
</dbReference>
<dbReference type="InterPro" id="IPR011333">
    <property type="entry name" value="SKP1/BTB/POZ_sf"/>
</dbReference>
<feature type="non-terminal residue" evidence="2">
    <location>
        <position position="286"/>
    </location>
</feature>
<dbReference type="InterPro" id="IPR000210">
    <property type="entry name" value="BTB/POZ_dom"/>
</dbReference>
<protein>
    <recommendedName>
        <fullName evidence="1">BTB domain-containing protein</fullName>
    </recommendedName>
</protein>
<dbReference type="EMBL" id="BTSY01000006">
    <property type="protein sequence ID" value="GMT34695.1"/>
    <property type="molecule type" value="Genomic_DNA"/>
</dbReference>
<name>A0AAV5WVS8_9BILA</name>
<dbReference type="Pfam" id="PF00651">
    <property type="entry name" value="BTB"/>
    <property type="match status" value="1"/>
</dbReference>
<dbReference type="CDD" id="cd18186">
    <property type="entry name" value="BTB_POZ_ZBTB_KLHL-like"/>
    <property type="match status" value="1"/>
</dbReference>
<evidence type="ECO:0000313" key="3">
    <source>
        <dbReference type="Proteomes" id="UP001432322"/>
    </source>
</evidence>
<feature type="domain" description="BTB" evidence="1">
    <location>
        <begin position="123"/>
        <end position="190"/>
    </location>
</feature>
<accession>A0AAV5WVS8</accession>